<evidence type="ECO:0000313" key="1">
    <source>
        <dbReference type="EMBL" id="TWA99012.1"/>
    </source>
</evidence>
<evidence type="ECO:0000313" key="2">
    <source>
        <dbReference type="Proteomes" id="UP000319949"/>
    </source>
</evidence>
<keyword evidence="2" id="KW-1185">Reference proteome</keyword>
<dbReference type="AlphaFoldDB" id="A0A560DPP3"/>
<reference evidence="1 2" key="1">
    <citation type="submission" date="2019-06" db="EMBL/GenBank/DDBJ databases">
        <title>Genomic Encyclopedia of Type Strains, Phase IV (KMG-V): Genome sequencing to study the core and pangenomes of soil and plant-associated prokaryotes.</title>
        <authorList>
            <person name="Whitman W."/>
        </authorList>
    </citation>
    <scope>NUCLEOTIDE SEQUENCE [LARGE SCALE GENOMIC DNA]</scope>
    <source>
        <strain evidence="1 2">BR 510</strain>
    </source>
</reference>
<sequence length="35" mass="4019">MMLEEEIKTHRLAGISPEQSFTHAARYREVMVAAD</sequence>
<proteinExistence type="predicted"/>
<gene>
    <name evidence="1" type="ORF">FBZ96_105692</name>
</gene>
<comment type="caution">
    <text evidence="1">The sequence shown here is derived from an EMBL/GenBank/DDBJ whole genome shotgun (WGS) entry which is preliminary data.</text>
</comment>
<accession>A0A560DPP3</accession>
<organism evidence="1 2">
    <name type="scientific">Bradyrhizobium stylosanthis</name>
    <dbReference type="NCBI Taxonomy" id="1803665"/>
    <lineage>
        <taxon>Bacteria</taxon>
        <taxon>Pseudomonadati</taxon>
        <taxon>Pseudomonadota</taxon>
        <taxon>Alphaproteobacteria</taxon>
        <taxon>Hyphomicrobiales</taxon>
        <taxon>Nitrobacteraceae</taxon>
        <taxon>Bradyrhizobium</taxon>
    </lineage>
</organism>
<protein>
    <submittedName>
        <fullName evidence="1">Uncharacterized protein</fullName>
    </submittedName>
</protein>
<dbReference type="EMBL" id="VITK01000005">
    <property type="protein sequence ID" value="TWA99012.1"/>
    <property type="molecule type" value="Genomic_DNA"/>
</dbReference>
<dbReference type="Proteomes" id="UP000319949">
    <property type="component" value="Unassembled WGS sequence"/>
</dbReference>
<name>A0A560DPP3_9BRAD</name>